<proteinExistence type="predicted"/>
<protein>
    <submittedName>
        <fullName evidence="1">Uncharacterized protein</fullName>
    </submittedName>
</protein>
<comment type="caution">
    <text evidence="1">The sequence shown here is derived from an EMBL/GenBank/DDBJ whole genome shotgun (WGS) entry which is preliminary data.</text>
</comment>
<sequence length="150" mass="16189">MRSAAPSTFILAPLSRTPPIGTPPLLPIPLPTSSLPLPLLLPSTSCREGIPEADMPLRKRVRFTTPTGGYKVGESSVTAAARQIRPALTVDDSRRAKDPESTLVTQIEALQRDVSTLLGHQIDDGDRLTRHIQHEHAQRDAAPEDGDSCS</sequence>
<dbReference type="EMBL" id="BKCJ011335584">
    <property type="protein sequence ID" value="GFD22229.1"/>
    <property type="molecule type" value="Genomic_DNA"/>
</dbReference>
<evidence type="ECO:0000313" key="1">
    <source>
        <dbReference type="EMBL" id="GFD22229.1"/>
    </source>
</evidence>
<organism evidence="1">
    <name type="scientific">Tanacetum cinerariifolium</name>
    <name type="common">Dalmatian daisy</name>
    <name type="synonym">Chrysanthemum cinerariifolium</name>
    <dbReference type="NCBI Taxonomy" id="118510"/>
    <lineage>
        <taxon>Eukaryota</taxon>
        <taxon>Viridiplantae</taxon>
        <taxon>Streptophyta</taxon>
        <taxon>Embryophyta</taxon>
        <taxon>Tracheophyta</taxon>
        <taxon>Spermatophyta</taxon>
        <taxon>Magnoliopsida</taxon>
        <taxon>eudicotyledons</taxon>
        <taxon>Gunneridae</taxon>
        <taxon>Pentapetalae</taxon>
        <taxon>asterids</taxon>
        <taxon>campanulids</taxon>
        <taxon>Asterales</taxon>
        <taxon>Asteraceae</taxon>
        <taxon>Asteroideae</taxon>
        <taxon>Anthemideae</taxon>
        <taxon>Anthemidinae</taxon>
        <taxon>Tanacetum</taxon>
    </lineage>
</organism>
<accession>A0A699UL79</accession>
<reference evidence="1" key="1">
    <citation type="journal article" date="2019" name="Sci. Rep.">
        <title>Draft genome of Tanacetum cinerariifolium, the natural source of mosquito coil.</title>
        <authorList>
            <person name="Yamashiro T."/>
            <person name="Shiraishi A."/>
            <person name="Satake H."/>
            <person name="Nakayama K."/>
        </authorList>
    </citation>
    <scope>NUCLEOTIDE SEQUENCE</scope>
</reference>
<name>A0A699UL79_TANCI</name>
<dbReference type="AlphaFoldDB" id="A0A699UL79"/>
<gene>
    <name evidence="1" type="ORF">Tci_894198</name>
</gene>